<dbReference type="Proteomes" id="UP000054976">
    <property type="component" value="Unassembled WGS sequence"/>
</dbReference>
<keyword evidence="3" id="KW-0472">Membrane</keyword>
<dbReference type="PANTHER" id="PTHR45138:SF9">
    <property type="entry name" value="DIGUANYLATE CYCLASE DGCM-RELATED"/>
    <property type="match status" value="1"/>
</dbReference>
<dbReference type="InterPro" id="IPR043128">
    <property type="entry name" value="Rev_trsase/Diguanyl_cyclase"/>
</dbReference>
<dbReference type="InterPro" id="IPR050469">
    <property type="entry name" value="Diguanylate_Cyclase"/>
</dbReference>
<dbReference type="InterPro" id="IPR029787">
    <property type="entry name" value="Nucleotide_cyclase"/>
</dbReference>
<dbReference type="CDD" id="cd01949">
    <property type="entry name" value="GGDEF"/>
    <property type="match status" value="1"/>
</dbReference>
<dbReference type="SUPFAM" id="SSF55073">
    <property type="entry name" value="Nucleotide cyclase"/>
    <property type="match status" value="1"/>
</dbReference>
<dbReference type="AlphaFoldDB" id="A0A0U9HXM4"/>
<gene>
    <name evidence="5" type="ORF">TAGGR_2316</name>
</gene>
<evidence type="ECO:0000259" key="4">
    <source>
        <dbReference type="PROSITE" id="PS50887"/>
    </source>
</evidence>
<keyword evidence="6" id="KW-1185">Reference proteome</keyword>
<reference evidence="6" key="1">
    <citation type="submission" date="2016-01" db="EMBL/GenBank/DDBJ databases">
        <title>Draft genome sequence of Thermodesulfovibrio aggregans strain TGE-P1.</title>
        <authorList>
            <person name="Sekiguchi Y."/>
            <person name="Ohashi A."/>
            <person name="Matsuura N."/>
            <person name="Tourlousse M.D."/>
        </authorList>
    </citation>
    <scope>NUCLEOTIDE SEQUENCE [LARGE SCALE GENOMIC DNA]</scope>
    <source>
        <strain evidence="6">TGE-P1</strain>
    </source>
</reference>
<feature type="transmembrane region" description="Helical" evidence="3">
    <location>
        <begin position="44"/>
        <end position="65"/>
    </location>
</feature>
<comment type="caution">
    <text evidence="5">The sequence shown here is derived from an EMBL/GenBank/DDBJ whole genome shotgun (WGS) entry which is preliminary data.</text>
</comment>
<protein>
    <recommendedName>
        <fullName evidence="1">diguanylate cyclase</fullName>
        <ecNumber evidence="1">2.7.7.65</ecNumber>
    </recommendedName>
</protein>
<dbReference type="SMART" id="SM00267">
    <property type="entry name" value="GGDEF"/>
    <property type="match status" value="1"/>
</dbReference>
<dbReference type="RefSeq" id="WP_059176857.1">
    <property type="nucleotide sequence ID" value="NZ_BCNO01000002.1"/>
</dbReference>
<dbReference type="Pfam" id="PF00990">
    <property type="entry name" value="GGDEF"/>
    <property type="match status" value="1"/>
</dbReference>
<evidence type="ECO:0000313" key="5">
    <source>
        <dbReference type="EMBL" id="GAQ95423.1"/>
    </source>
</evidence>
<feature type="transmembrane region" description="Helical" evidence="3">
    <location>
        <begin position="18"/>
        <end position="38"/>
    </location>
</feature>
<evidence type="ECO:0000256" key="2">
    <source>
        <dbReference type="ARBA" id="ARBA00034247"/>
    </source>
</evidence>
<comment type="catalytic activity">
    <reaction evidence="2">
        <text>2 GTP = 3',3'-c-di-GMP + 2 diphosphate</text>
        <dbReference type="Rhea" id="RHEA:24898"/>
        <dbReference type="ChEBI" id="CHEBI:33019"/>
        <dbReference type="ChEBI" id="CHEBI:37565"/>
        <dbReference type="ChEBI" id="CHEBI:58805"/>
        <dbReference type="EC" id="2.7.7.65"/>
    </reaction>
</comment>
<dbReference type="FunFam" id="3.30.70.270:FF:000001">
    <property type="entry name" value="Diguanylate cyclase domain protein"/>
    <property type="match status" value="1"/>
</dbReference>
<organism evidence="5 6">
    <name type="scientific">Thermodesulfovibrio aggregans</name>
    <dbReference type="NCBI Taxonomy" id="86166"/>
    <lineage>
        <taxon>Bacteria</taxon>
        <taxon>Pseudomonadati</taxon>
        <taxon>Nitrospirota</taxon>
        <taxon>Thermodesulfovibrionia</taxon>
        <taxon>Thermodesulfovibrionales</taxon>
        <taxon>Thermodesulfovibrionaceae</taxon>
        <taxon>Thermodesulfovibrio</taxon>
    </lineage>
</organism>
<dbReference type="InterPro" id="IPR000160">
    <property type="entry name" value="GGDEF_dom"/>
</dbReference>
<proteinExistence type="predicted"/>
<dbReference type="OrthoDB" id="9812260at2"/>
<dbReference type="EMBL" id="BCNO01000002">
    <property type="protein sequence ID" value="GAQ95423.1"/>
    <property type="molecule type" value="Genomic_DNA"/>
</dbReference>
<dbReference type="PANTHER" id="PTHR45138">
    <property type="entry name" value="REGULATORY COMPONENTS OF SENSORY TRANSDUCTION SYSTEM"/>
    <property type="match status" value="1"/>
</dbReference>
<dbReference type="GO" id="GO:0052621">
    <property type="term" value="F:diguanylate cyclase activity"/>
    <property type="evidence" value="ECO:0007669"/>
    <property type="project" value="UniProtKB-EC"/>
</dbReference>
<feature type="domain" description="GGDEF" evidence="4">
    <location>
        <begin position="114"/>
        <end position="246"/>
    </location>
</feature>
<evidence type="ECO:0000256" key="3">
    <source>
        <dbReference type="SAM" id="Phobius"/>
    </source>
</evidence>
<dbReference type="PROSITE" id="PS50887">
    <property type="entry name" value="GGDEF"/>
    <property type="match status" value="1"/>
</dbReference>
<dbReference type="EC" id="2.7.7.65" evidence="1"/>
<keyword evidence="3" id="KW-0812">Transmembrane</keyword>
<keyword evidence="3" id="KW-1133">Transmembrane helix</keyword>
<dbReference type="Gene3D" id="3.30.70.270">
    <property type="match status" value="1"/>
</dbReference>
<name>A0A0U9HXM4_9BACT</name>
<sequence length="255" mass="29007">MNPKILVLNITKDINKLFLINFAALMMFLTVVFVIGVYDKKEFVLLTSSAAIGSLTLNLLVAKIVRRKMEKIIHNSFEKIENQLYFDELTSVYNRATGMNRLMEEMARARRHLKPLSVAMVDIDNFKSINDNYGHLAGDRVLNYVALQIKSLLRIDDVVSRYGGEEFLIILPETDEIKAFMALERVRENIAKRPVKIGNEKLFITVSIGIAEIENNDTLQEAINRADMALLQAKRTGKNKIEIASKYINEGIKLS</sequence>
<dbReference type="NCBIfam" id="TIGR00254">
    <property type="entry name" value="GGDEF"/>
    <property type="match status" value="1"/>
</dbReference>
<evidence type="ECO:0000256" key="1">
    <source>
        <dbReference type="ARBA" id="ARBA00012528"/>
    </source>
</evidence>
<evidence type="ECO:0000313" key="6">
    <source>
        <dbReference type="Proteomes" id="UP000054976"/>
    </source>
</evidence>
<accession>A0A0U9HXM4</accession>
<dbReference type="STRING" id="86166.TAGGR_2316"/>